<organism evidence="3 4">
    <name type="scientific">Geosmithia morbida</name>
    <dbReference type="NCBI Taxonomy" id="1094350"/>
    <lineage>
        <taxon>Eukaryota</taxon>
        <taxon>Fungi</taxon>
        <taxon>Dikarya</taxon>
        <taxon>Ascomycota</taxon>
        <taxon>Pezizomycotina</taxon>
        <taxon>Sordariomycetes</taxon>
        <taxon>Hypocreomycetidae</taxon>
        <taxon>Hypocreales</taxon>
        <taxon>Bionectriaceae</taxon>
        <taxon>Geosmithia</taxon>
    </lineage>
</organism>
<keyword evidence="1" id="KW-0732">Signal</keyword>
<name>A0A9P4YLT4_9HYPO</name>
<keyword evidence="4" id="KW-1185">Reference proteome</keyword>
<proteinExistence type="predicted"/>
<feature type="domain" description="AB hydrolase-1" evidence="2">
    <location>
        <begin position="100"/>
        <end position="362"/>
    </location>
</feature>
<dbReference type="InterPro" id="IPR000073">
    <property type="entry name" value="AB_hydrolase_1"/>
</dbReference>
<dbReference type="SUPFAM" id="SSF53474">
    <property type="entry name" value="alpha/beta-Hydrolases"/>
    <property type="match status" value="1"/>
</dbReference>
<dbReference type="Pfam" id="PF12697">
    <property type="entry name" value="Abhydrolase_6"/>
    <property type="match status" value="1"/>
</dbReference>
<evidence type="ECO:0000259" key="2">
    <source>
        <dbReference type="Pfam" id="PF12697"/>
    </source>
</evidence>
<dbReference type="Gene3D" id="3.40.50.1820">
    <property type="entry name" value="alpha/beta hydrolase"/>
    <property type="match status" value="1"/>
</dbReference>
<protein>
    <recommendedName>
        <fullName evidence="2">AB hydrolase-1 domain-containing protein</fullName>
    </recommendedName>
</protein>
<evidence type="ECO:0000313" key="3">
    <source>
        <dbReference type="EMBL" id="KAF4119331.1"/>
    </source>
</evidence>
<dbReference type="EMBL" id="JAANYQ010000027">
    <property type="protein sequence ID" value="KAF4119331.1"/>
    <property type="molecule type" value="Genomic_DNA"/>
</dbReference>
<sequence>MLLRSTVIFSLACVATARKCSDIIVDVALASRNAVFDLDPLETDEQVTSFYLGLSRSGNNYTEELLKGAELQWQNVQGRYKLATTYCEPDSGPGRAIQIMTHGIGFDRSYWDIPYPYDDHSYVARAVDQHGYSTLTWDRLGVGASSHIADTVNELQIFLEIQALRTLSDLARQGRLGGAAQHAYSKVVHVGHSFGSFMTYSLVNQYPNISQGVILTGFTQVPNYQGLFVLGANFVTADSASLASGLSYPAGYIGSGSKTGIQTSFFSPDDLDTDLLDLAYHRAQPHTAGEILTVSSGGGVTNVFAGPVMILTGRYDVPFCGGDCTVTTAIGDAAPNLLAASAVMFPKASVFNATMPSKAGHGINYGKSHDESYDAMLGFFDSNV</sequence>
<evidence type="ECO:0000313" key="4">
    <source>
        <dbReference type="Proteomes" id="UP000749293"/>
    </source>
</evidence>
<dbReference type="Proteomes" id="UP000749293">
    <property type="component" value="Unassembled WGS sequence"/>
</dbReference>
<reference evidence="3" key="1">
    <citation type="submission" date="2020-03" db="EMBL/GenBank/DDBJ databases">
        <title>Site-based positive gene gene selection in Geosmithia morbida across the United States reveals a broad range of putative effectors and factors for local host and environmental adapation.</title>
        <authorList>
            <person name="Onufrak A."/>
            <person name="Murdoch R.W."/>
            <person name="Gazis R."/>
            <person name="Huff M."/>
            <person name="Staton M."/>
            <person name="Klingeman W."/>
            <person name="Hadziabdic D."/>
        </authorList>
    </citation>
    <scope>NUCLEOTIDE SEQUENCE</scope>
    <source>
        <strain evidence="3">1262</strain>
    </source>
</reference>
<dbReference type="OrthoDB" id="190201at2759"/>
<dbReference type="GeneID" id="55971078"/>
<gene>
    <name evidence="3" type="ORF">GMORB2_4850</name>
</gene>
<dbReference type="RefSeq" id="XP_035317983.1">
    <property type="nucleotide sequence ID" value="XM_035466824.1"/>
</dbReference>
<evidence type="ECO:0000256" key="1">
    <source>
        <dbReference type="SAM" id="SignalP"/>
    </source>
</evidence>
<dbReference type="AlphaFoldDB" id="A0A9P4YLT4"/>
<feature type="signal peptide" evidence="1">
    <location>
        <begin position="1"/>
        <end position="17"/>
    </location>
</feature>
<accession>A0A9P4YLT4</accession>
<dbReference type="InterPro" id="IPR029058">
    <property type="entry name" value="AB_hydrolase_fold"/>
</dbReference>
<comment type="caution">
    <text evidence="3">The sequence shown here is derived from an EMBL/GenBank/DDBJ whole genome shotgun (WGS) entry which is preliminary data.</text>
</comment>
<feature type="chain" id="PRO_5040343007" description="AB hydrolase-1 domain-containing protein" evidence="1">
    <location>
        <begin position="18"/>
        <end position="384"/>
    </location>
</feature>